<evidence type="ECO:0000313" key="1">
    <source>
        <dbReference type="EMBL" id="PSJ79200.1"/>
    </source>
</evidence>
<dbReference type="EMBL" id="PXYY01000163">
    <property type="protein sequence ID" value="PSJ79200.1"/>
    <property type="molecule type" value="Genomic_DNA"/>
</dbReference>
<comment type="caution">
    <text evidence="1">The sequence shown here is derived from an EMBL/GenBank/DDBJ whole genome shotgun (WGS) entry which is preliminary data.</text>
</comment>
<proteinExistence type="predicted"/>
<organism evidence="1 2">
    <name type="scientific">Neisseria iguanae</name>
    <dbReference type="NCBI Taxonomy" id="90242"/>
    <lineage>
        <taxon>Bacteria</taxon>
        <taxon>Pseudomonadati</taxon>
        <taxon>Pseudomonadota</taxon>
        <taxon>Betaproteobacteria</taxon>
        <taxon>Neisseriales</taxon>
        <taxon>Neisseriaceae</taxon>
        <taxon>Neisseria</taxon>
    </lineage>
</organism>
<accession>A0A2P7TWV3</accession>
<evidence type="ECO:0000313" key="2">
    <source>
        <dbReference type="Proteomes" id="UP000241868"/>
    </source>
</evidence>
<reference evidence="1 2" key="1">
    <citation type="submission" date="2018-03" db="EMBL/GenBank/DDBJ databases">
        <title>Neisseria weixii sp. nov., isolated from the intestinal contents of Tibetan Plateau pika (Ochotona curzoniae) in Yushu, Qinghai Province, China.</title>
        <authorList>
            <person name="Gui Z."/>
        </authorList>
    </citation>
    <scope>NUCLEOTIDE SEQUENCE [LARGE SCALE GENOMIC DNA]</scope>
    <source>
        <strain evidence="1 2">ATCC 51483</strain>
    </source>
</reference>
<name>A0A2P7TWV3_9NEIS</name>
<dbReference type="AlphaFoldDB" id="A0A2P7TWV3"/>
<sequence>MKTCKIEFDGSVWSVSLFKDSDLVAFKEFELLTCDGVDHSFIEALNYASAFVSFGYVLKDTVLPVGFPVLSLVRGVSVFC</sequence>
<protein>
    <submittedName>
        <fullName evidence="1">Uncharacterized protein</fullName>
    </submittedName>
</protein>
<dbReference type="Proteomes" id="UP000241868">
    <property type="component" value="Unassembled WGS sequence"/>
</dbReference>
<dbReference type="RefSeq" id="WP_106743271.1">
    <property type="nucleotide sequence ID" value="NZ_PXYY01000163.1"/>
</dbReference>
<keyword evidence="2" id="KW-1185">Reference proteome</keyword>
<gene>
    <name evidence="1" type="ORF">C7N83_13670</name>
</gene>